<dbReference type="GO" id="GO:0032259">
    <property type="term" value="P:methylation"/>
    <property type="evidence" value="ECO:0007669"/>
    <property type="project" value="UniProtKB-KW"/>
</dbReference>
<proteinExistence type="predicted"/>
<dbReference type="SUPFAM" id="SSF53335">
    <property type="entry name" value="S-adenosyl-L-methionine-dependent methyltransferases"/>
    <property type="match status" value="1"/>
</dbReference>
<accession>A0A2W5UBG2</accession>
<dbReference type="AlphaFoldDB" id="A0A2W5UBG2"/>
<comment type="caution">
    <text evidence="1">The sequence shown here is derived from an EMBL/GenBank/DDBJ whole genome shotgun (WGS) entry which is preliminary data.</text>
</comment>
<organism evidence="1 2">
    <name type="scientific">Archangium gephyra</name>
    <dbReference type="NCBI Taxonomy" id="48"/>
    <lineage>
        <taxon>Bacteria</taxon>
        <taxon>Pseudomonadati</taxon>
        <taxon>Myxococcota</taxon>
        <taxon>Myxococcia</taxon>
        <taxon>Myxococcales</taxon>
        <taxon>Cystobacterineae</taxon>
        <taxon>Archangiaceae</taxon>
        <taxon>Archangium</taxon>
    </lineage>
</organism>
<dbReference type="InterPro" id="IPR029063">
    <property type="entry name" value="SAM-dependent_MTases_sf"/>
</dbReference>
<keyword evidence="1" id="KW-0808">Transferase</keyword>
<keyword evidence="1" id="KW-0489">Methyltransferase</keyword>
<gene>
    <name evidence="1" type="ORF">DI536_30550</name>
</gene>
<sequence length="203" mass="22722">MHEVPELLDGRGCIVDVGFGLTPVTTEELACAVPGVRVVGVDRHEAKSETVELRVGGFEVVEQLAPVAVVRAMNVLRGYREDEVEPAREVMCRGLVADGLLIEGSTDTEGHVLVAHLRRARRRELLFHTDFTRGFSPWLFRDWLPRDLRRSATPGTWIHAALTTWASRVDASISDARERFQRSCPDASDWERTNGFARLSYPA</sequence>
<dbReference type="Proteomes" id="UP000249061">
    <property type="component" value="Unassembled WGS sequence"/>
</dbReference>
<evidence type="ECO:0000313" key="2">
    <source>
        <dbReference type="Proteomes" id="UP000249061"/>
    </source>
</evidence>
<evidence type="ECO:0000313" key="1">
    <source>
        <dbReference type="EMBL" id="PZR06278.1"/>
    </source>
</evidence>
<name>A0A2W5UBG2_9BACT</name>
<dbReference type="GO" id="GO:0008168">
    <property type="term" value="F:methyltransferase activity"/>
    <property type="evidence" value="ECO:0007669"/>
    <property type="project" value="UniProtKB-KW"/>
</dbReference>
<reference evidence="1 2" key="1">
    <citation type="submission" date="2017-08" db="EMBL/GenBank/DDBJ databases">
        <title>Infants hospitalized years apart are colonized by the same room-sourced microbial strains.</title>
        <authorList>
            <person name="Brooks B."/>
            <person name="Olm M.R."/>
            <person name="Firek B.A."/>
            <person name="Baker R."/>
            <person name="Thomas B.C."/>
            <person name="Morowitz M.J."/>
            <person name="Banfield J.F."/>
        </authorList>
    </citation>
    <scope>NUCLEOTIDE SEQUENCE [LARGE SCALE GENOMIC DNA]</scope>
    <source>
        <strain evidence="1">S2_003_000_R2_14</strain>
    </source>
</reference>
<dbReference type="EMBL" id="QFQP01000039">
    <property type="protein sequence ID" value="PZR06278.1"/>
    <property type="molecule type" value="Genomic_DNA"/>
</dbReference>
<protein>
    <submittedName>
        <fullName evidence="1">Methylase</fullName>
    </submittedName>
</protein>